<dbReference type="InterPro" id="IPR000014">
    <property type="entry name" value="PAS"/>
</dbReference>
<dbReference type="Gene3D" id="3.30.450.20">
    <property type="entry name" value="PAS domain"/>
    <property type="match status" value="2"/>
</dbReference>
<dbReference type="InterPro" id="IPR000160">
    <property type="entry name" value="GGDEF_dom"/>
</dbReference>
<dbReference type="SUPFAM" id="SSF55785">
    <property type="entry name" value="PYP-like sensor domain (PAS domain)"/>
    <property type="match status" value="2"/>
</dbReference>
<dbReference type="PANTHER" id="PTHR44757">
    <property type="entry name" value="DIGUANYLATE CYCLASE DGCP"/>
    <property type="match status" value="1"/>
</dbReference>
<name>A0ABS2FIY7_9CLOT</name>
<evidence type="ECO:0000259" key="1">
    <source>
        <dbReference type="PROSITE" id="PS50113"/>
    </source>
</evidence>
<evidence type="ECO:0000313" key="3">
    <source>
        <dbReference type="EMBL" id="MBM6820528.1"/>
    </source>
</evidence>
<dbReference type="SUPFAM" id="SSF55073">
    <property type="entry name" value="Nucleotide cyclase"/>
    <property type="match status" value="1"/>
</dbReference>
<protein>
    <submittedName>
        <fullName evidence="3">Diguanylate cyclase</fullName>
    </submittedName>
</protein>
<dbReference type="SMART" id="SM00267">
    <property type="entry name" value="GGDEF"/>
    <property type="match status" value="1"/>
</dbReference>
<dbReference type="InterPro" id="IPR035965">
    <property type="entry name" value="PAS-like_dom_sf"/>
</dbReference>
<dbReference type="InterPro" id="IPR029787">
    <property type="entry name" value="Nucleotide_cyclase"/>
</dbReference>
<gene>
    <name evidence="3" type="ORF">H6A19_14510</name>
</gene>
<dbReference type="InterPro" id="IPR052155">
    <property type="entry name" value="Biofilm_reg_signaling"/>
</dbReference>
<keyword evidence="4" id="KW-1185">Reference proteome</keyword>
<reference evidence="3 4" key="1">
    <citation type="journal article" date="2021" name="Sci. Rep.">
        <title>The distribution of antibiotic resistance genes in chicken gut microbiota commensals.</title>
        <authorList>
            <person name="Juricova H."/>
            <person name="Matiasovicova J."/>
            <person name="Kubasova T."/>
            <person name="Cejkova D."/>
            <person name="Rychlik I."/>
        </authorList>
    </citation>
    <scope>NUCLEOTIDE SEQUENCE [LARGE SCALE GENOMIC DNA]</scope>
    <source>
        <strain evidence="3 4">An435</strain>
    </source>
</reference>
<dbReference type="InterPro" id="IPR013655">
    <property type="entry name" value="PAS_fold_3"/>
</dbReference>
<feature type="domain" description="GGDEF" evidence="2">
    <location>
        <begin position="267"/>
        <end position="397"/>
    </location>
</feature>
<dbReference type="PROSITE" id="PS50887">
    <property type="entry name" value="GGDEF"/>
    <property type="match status" value="1"/>
</dbReference>
<dbReference type="CDD" id="cd00130">
    <property type="entry name" value="PAS"/>
    <property type="match status" value="1"/>
</dbReference>
<evidence type="ECO:0000313" key="4">
    <source>
        <dbReference type="Proteomes" id="UP000767334"/>
    </source>
</evidence>
<dbReference type="InterPro" id="IPR000700">
    <property type="entry name" value="PAS-assoc_C"/>
</dbReference>
<evidence type="ECO:0000259" key="2">
    <source>
        <dbReference type="PROSITE" id="PS50887"/>
    </source>
</evidence>
<organism evidence="3 4">
    <name type="scientific">Clostridium saudiense</name>
    <dbReference type="NCBI Taxonomy" id="1414720"/>
    <lineage>
        <taxon>Bacteria</taxon>
        <taxon>Bacillati</taxon>
        <taxon>Bacillota</taxon>
        <taxon>Clostridia</taxon>
        <taxon>Eubacteriales</taxon>
        <taxon>Clostridiaceae</taxon>
        <taxon>Clostridium</taxon>
    </lineage>
</organism>
<dbReference type="RefSeq" id="WP_204572605.1">
    <property type="nucleotide sequence ID" value="NZ_JACJLL010000124.1"/>
</dbReference>
<dbReference type="Proteomes" id="UP000767334">
    <property type="component" value="Unassembled WGS sequence"/>
</dbReference>
<feature type="domain" description="PAC" evidence="1">
    <location>
        <begin position="81"/>
        <end position="129"/>
    </location>
</feature>
<accession>A0ABS2FIY7</accession>
<dbReference type="Pfam" id="PF08447">
    <property type="entry name" value="PAS_3"/>
    <property type="match status" value="1"/>
</dbReference>
<dbReference type="EMBL" id="JACJLL010000124">
    <property type="protein sequence ID" value="MBM6820528.1"/>
    <property type="molecule type" value="Genomic_DNA"/>
</dbReference>
<dbReference type="Pfam" id="PF00990">
    <property type="entry name" value="GGDEF"/>
    <property type="match status" value="1"/>
</dbReference>
<dbReference type="CDD" id="cd01949">
    <property type="entry name" value="GGDEF"/>
    <property type="match status" value="1"/>
</dbReference>
<proteinExistence type="predicted"/>
<dbReference type="NCBIfam" id="TIGR00254">
    <property type="entry name" value="GGDEF"/>
    <property type="match status" value="1"/>
</dbReference>
<dbReference type="InterPro" id="IPR043128">
    <property type="entry name" value="Rev_trsase/Diguanyl_cyclase"/>
</dbReference>
<dbReference type="NCBIfam" id="TIGR00229">
    <property type="entry name" value="sensory_box"/>
    <property type="match status" value="1"/>
</dbReference>
<dbReference type="PANTHER" id="PTHR44757:SF2">
    <property type="entry name" value="BIOFILM ARCHITECTURE MAINTENANCE PROTEIN MBAA"/>
    <property type="match status" value="1"/>
</dbReference>
<comment type="caution">
    <text evidence="3">The sequence shown here is derived from an EMBL/GenBank/DDBJ whole genome shotgun (WGS) entry which is preliminary data.</text>
</comment>
<dbReference type="Gene3D" id="3.30.70.270">
    <property type="match status" value="1"/>
</dbReference>
<dbReference type="PROSITE" id="PS50113">
    <property type="entry name" value="PAC"/>
    <property type="match status" value="1"/>
</dbReference>
<sequence length="402" mass="47351">MDFLYKKELDIINNINAAILYCKNDEFSTILYANQYFYDLIGYTKKEMETIFNNRFADLVIDDVSEILVKVEEIISKGENLDFEFRMRRKDNSIIWLHDTAVYNKENNTFYVTLMDITYMKSIEYQKEKLNNYLNNITNKVIITDINGIIEYKNNEAENNDIYPKINENIKDYISENIIGYYKEELWDLVKNGENVEYETRVKINNSFLNHNKNQLIPIKDDLGKISNIMQISESVMKNNDLITHFPDRTMFKDYYEKVKLFIEDNFTIYIILLDIDNFKNLNDIYGHIIGDKIISETADKITSIINKKDYVCRYGGDEFIILLIEENDENIINKLMKIVETPSNNKELNGINITYSIGVAKQIDKLLSYFNLVDLADKALYNVKRKGKDNICFASDFKLIK</sequence>